<name>X1VPK1_9ZZZZ</name>
<evidence type="ECO:0000256" key="3">
    <source>
        <dbReference type="ARBA" id="ARBA00023239"/>
    </source>
</evidence>
<dbReference type="SUPFAM" id="SSF53383">
    <property type="entry name" value="PLP-dependent transferases"/>
    <property type="match status" value="1"/>
</dbReference>
<evidence type="ECO:0008006" key="5">
    <source>
        <dbReference type="Google" id="ProtNLM"/>
    </source>
</evidence>
<comment type="cofactor">
    <cofactor evidence="1">
        <name>pyridoxal 5'-phosphate</name>
        <dbReference type="ChEBI" id="CHEBI:597326"/>
    </cofactor>
</comment>
<evidence type="ECO:0000256" key="2">
    <source>
        <dbReference type="ARBA" id="ARBA00022898"/>
    </source>
</evidence>
<keyword evidence="2" id="KW-0663">Pyridoxal phosphate</keyword>
<dbReference type="InterPro" id="IPR000277">
    <property type="entry name" value="Cys/Met-Metab_PyrdxlP-dep_enz"/>
</dbReference>
<dbReference type="Pfam" id="PF01053">
    <property type="entry name" value="Cys_Met_Meta_PP"/>
    <property type="match status" value="1"/>
</dbReference>
<dbReference type="GO" id="GO:0019346">
    <property type="term" value="P:transsulfuration"/>
    <property type="evidence" value="ECO:0007669"/>
    <property type="project" value="InterPro"/>
</dbReference>
<dbReference type="InterPro" id="IPR015424">
    <property type="entry name" value="PyrdxlP-dep_Trfase"/>
</dbReference>
<dbReference type="GO" id="GO:0030170">
    <property type="term" value="F:pyridoxal phosphate binding"/>
    <property type="evidence" value="ECO:0007669"/>
    <property type="project" value="InterPro"/>
</dbReference>
<keyword evidence="3" id="KW-0456">Lyase</keyword>
<dbReference type="PANTHER" id="PTHR11808:SF50">
    <property type="entry name" value="CYSTATHIONINE BETA-LYASE"/>
    <property type="match status" value="1"/>
</dbReference>
<reference evidence="4" key="1">
    <citation type="journal article" date="2014" name="Front. Microbiol.">
        <title>High frequency of phylogenetically diverse reductive dehalogenase-homologous genes in deep subseafloor sedimentary metagenomes.</title>
        <authorList>
            <person name="Kawai M."/>
            <person name="Futagami T."/>
            <person name="Toyoda A."/>
            <person name="Takaki Y."/>
            <person name="Nishi S."/>
            <person name="Hori S."/>
            <person name="Arai W."/>
            <person name="Tsubouchi T."/>
            <person name="Morono Y."/>
            <person name="Uchiyama I."/>
            <person name="Ito T."/>
            <person name="Fujiyama A."/>
            <person name="Inagaki F."/>
            <person name="Takami H."/>
        </authorList>
    </citation>
    <scope>NUCLEOTIDE SEQUENCE</scope>
    <source>
        <strain evidence="4">Expedition CK06-06</strain>
    </source>
</reference>
<dbReference type="GO" id="GO:0005737">
    <property type="term" value="C:cytoplasm"/>
    <property type="evidence" value="ECO:0007669"/>
    <property type="project" value="TreeGrafter"/>
</dbReference>
<comment type="caution">
    <text evidence="4">The sequence shown here is derived from an EMBL/GenBank/DDBJ whole genome shotgun (WGS) entry which is preliminary data.</text>
</comment>
<organism evidence="4">
    <name type="scientific">marine sediment metagenome</name>
    <dbReference type="NCBI Taxonomy" id="412755"/>
    <lineage>
        <taxon>unclassified sequences</taxon>
        <taxon>metagenomes</taxon>
        <taxon>ecological metagenomes</taxon>
    </lineage>
</organism>
<proteinExistence type="predicted"/>
<feature type="non-terminal residue" evidence="4">
    <location>
        <position position="1"/>
    </location>
</feature>
<sequence length="83" mass="9032">GGMLSFEIKDLDPIGFQRNLKLIRPSVSLGGVDTIICSPALTSHRHLNPQEKKNEGISANLLRLSVGIEDADDLLHDIEQAIS</sequence>
<evidence type="ECO:0000256" key="1">
    <source>
        <dbReference type="ARBA" id="ARBA00001933"/>
    </source>
</evidence>
<dbReference type="GO" id="GO:0016846">
    <property type="term" value="F:carbon-sulfur lyase activity"/>
    <property type="evidence" value="ECO:0007669"/>
    <property type="project" value="TreeGrafter"/>
</dbReference>
<dbReference type="EMBL" id="BARW01034864">
    <property type="protein sequence ID" value="GAJ10955.1"/>
    <property type="molecule type" value="Genomic_DNA"/>
</dbReference>
<protein>
    <recommendedName>
        <fullName evidence="5">Cystathionine gamma-synthase</fullName>
    </recommendedName>
</protein>
<evidence type="ECO:0000313" key="4">
    <source>
        <dbReference type="EMBL" id="GAJ10955.1"/>
    </source>
</evidence>
<gene>
    <name evidence="4" type="ORF">S12H4_54524</name>
</gene>
<dbReference type="PANTHER" id="PTHR11808">
    <property type="entry name" value="TRANS-SULFURATION ENZYME FAMILY MEMBER"/>
    <property type="match status" value="1"/>
</dbReference>
<dbReference type="Gene3D" id="3.90.1150.10">
    <property type="entry name" value="Aspartate Aminotransferase, domain 1"/>
    <property type="match status" value="1"/>
</dbReference>
<accession>X1VPK1</accession>
<dbReference type="InterPro" id="IPR015422">
    <property type="entry name" value="PyrdxlP-dep_Trfase_small"/>
</dbReference>
<dbReference type="AlphaFoldDB" id="X1VPK1"/>